<protein>
    <submittedName>
        <fullName evidence="2">Uncharacterized protein</fullName>
    </submittedName>
</protein>
<keyword evidence="3" id="KW-1185">Reference proteome</keyword>
<sequence length="119" mass="13250">MEVPVRARSQEENGGETQEGCKGLEGASRRENKTWELHQGLNPGRQGRREKRSTGWGGLEWCHWQVRLVGGASDWSPELGALETPGVESRSSGTASEMEKEAFARPNQEQQQRKMEAGD</sequence>
<name>A0AAV7LDI8_PLEWA</name>
<feature type="region of interest" description="Disordered" evidence="1">
    <location>
        <begin position="1"/>
        <end position="33"/>
    </location>
</feature>
<proteinExistence type="predicted"/>
<dbReference type="Proteomes" id="UP001066276">
    <property type="component" value="Chromosome 11"/>
</dbReference>
<gene>
    <name evidence="2" type="ORF">NDU88_002815</name>
</gene>
<reference evidence="2" key="1">
    <citation type="journal article" date="2022" name="bioRxiv">
        <title>Sequencing and chromosome-scale assembly of the giantPleurodeles waltlgenome.</title>
        <authorList>
            <person name="Brown T."/>
            <person name="Elewa A."/>
            <person name="Iarovenko S."/>
            <person name="Subramanian E."/>
            <person name="Araus A.J."/>
            <person name="Petzold A."/>
            <person name="Susuki M."/>
            <person name="Suzuki K.-i.T."/>
            <person name="Hayashi T."/>
            <person name="Toyoda A."/>
            <person name="Oliveira C."/>
            <person name="Osipova E."/>
            <person name="Leigh N.D."/>
            <person name="Simon A."/>
            <person name="Yun M.H."/>
        </authorList>
    </citation>
    <scope>NUCLEOTIDE SEQUENCE</scope>
    <source>
        <strain evidence="2">20211129_DDA</strain>
        <tissue evidence="2">Liver</tissue>
    </source>
</reference>
<dbReference type="AlphaFoldDB" id="A0AAV7LDI8"/>
<dbReference type="EMBL" id="JANPWB010000015">
    <property type="protein sequence ID" value="KAJ1089667.1"/>
    <property type="molecule type" value="Genomic_DNA"/>
</dbReference>
<comment type="caution">
    <text evidence="2">The sequence shown here is derived from an EMBL/GenBank/DDBJ whole genome shotgun (WGS) entry which is preliminary data.</text>
</comment>
<evidence type="ECO:0000256" key="1">
    <source>
        <dbReference type="SAM" id="MobiDB-lite"/>
    </source>
</evidence>
<feature type="region of interest" description="Disordered" evidence="1">
    <location>
        <begin position="73"/>
        <end position="119"/>
    </location>
</feature>
<evidence type="ECO:0000313" key="3">
    <source>
        <dbReference type="Proteomes" id="UP001066276"/>
    </source>
</evidence>
<accession>A0AAV7LDI8</accession>
<evidence type="ECO:0000313" key="2">
    <source>
        <dbReference type="EMBL" id="KAJ1089667.1"/>
    </source>
</evidence>
<organism evidence="2 3">
    <name type="scientific">Pleurodeles waltl</name>
    <name type="common">Iberian ribbed newt</name>
    <dbReference type="NCBI Taxonomy" id="8319"/>
    <lineage>
        <taxon>Eukaryota</taxon>
        <taxon>Metazoa</taxon>
        <taxon>Chordata</taxon>
        <taxon>Craniata</taxon>
        <taxon>Vertebrata</taxon>
        <taxon>Euteleostomi</taxon>
        <taxon>Amphibia</taxon>
        <taxon>Batrachia</taxon>
        <taxon>Caudata</taxon>
        <taxon>Salamandroidea</taxon>
        <taxon>Salamandridae</taxon>
        <taxon>Pleurodelinae</taxon>
        <taxon>Pleurodeles</taxon>
    </lineage>
</organism>